<dbReference type="InterPro" id="IPR018247">
    <property type="entry name" value="EF_Hand_1_Ca_BS"/>
</dbReference>
<evidence type="ECO:0000256" key="5">
    <source>
        <dbReference type="ARBA" id="ARBA00023002"/>
    </source>
</evidence>
<evidence type="ECO:0000256" key="1">
    <source>
        <dbReference type="ARBA" id="ARBA00022630"/>
    </source>
</evidence>
<evidence type="ECO:0000256" key="3">
    <source>
        <dbReference type="ARBA" id="ARBA00022837"/>
    </source>
</evidence>
<dbReference type="EnsemblPlants" id="AUR62001860-RA">
    <property type="protein sequence ID" value="AUR62001860-RA:cds"/>
    <property type="gene ID" value="AUR62001860"/>
</dbReference>
<dbReference type="PANTHER" id="PTHR11972">
    <property type="entry name" value="NADPH OXIDASE"/>
    <property type="match status" value="1"/>
</dbReference>
<dbReference type="Pfam" id="PF08030">
    <property type="entry name" value="NAD_binding_6"/>
    <property type="match status" value="2"/>
</dbReference>
<evidence type="ECO:0000256" key="2">
    <source>
        <dbReference type="ARBA" id="ARBA00022827"/>
    </source>
</evidence>
<evidence type="ECO:0000313" key="7">
    <source>
        <dbReference type="EnsemblPlants" id="AUR62001860-RA:cds"/>
    </source>
</evidence>
<dbReference type="PROSITE" id="PS50222">
    <property type="entry name" value="EF_HAND_2"/>
    <property type="match status" value="1"/>
</dbReference>
<keyword evidence="1" id="KW-0285">Flavoprotein</keyword>
<proteinExistence type="predicted"/>
<dbReference type="InterPro" id="IPR013112">
    <property type="entry name" value="FAD-bd_8"/>
</dbReference>
<evidence type="ECO:0000313" key="8">
    <source>
        <dbReference type="Proteomes" id="UP000596660"/>
    </source>
</evidence>
<dbReference type="InterPro" id="IPR013623">
    <property type="entry name" value="NADPH_Ox"/>
</dbReference>
<dbReference type="Gene3D" id="1.10.238.10">
    <property type="entry name" value="EF-hand"/>
    <property type="match status" value="1"/>
</dbReference>
<dbReference type="InterPro" id="IPR002048">
    <property type="entry name" value="EF_hand_dom"/>
</dbReference>
<dbReference type="Pfam" id="PF08022">
    <property type="entry name" value="FAD_binding_8"/>
    <property type="match status" value="1"/>
</dbReference>
<dbReference type="Proteomes" id="UP000596660">
    <property type="component" value="Unplaced"/>
</dbReference>
<dbReference type="GO" id="GO:0016174">
    <property type="term" value="F:NAD(P)H oxidase H2O2-forming activity"/>
    <property type="evidence" value="ECO:0007669"/>
    <property type="project" value="TreeGrafter"/>
</dbReference>
<sequence length="543" mass="61256">MSDSEEFAGELYDMLARRMKLDTSKGITIDEMRMFWEDMTSQDFDIRLQIFIDMCDKDGDGMLSIDEVCEVMNTNDSSMAIVLSASANQLEKVKSQAQNYASLIMGELDSDCQGYIELWQLEAFLEEMWTSTNHRIHGIDLDRQPTCPTIFQNINIKGLCGTPEKSYKEYEILLLIGIGTGATFFTSILKDLLNNLKESSTQDIESRKRPEKAYFYWVTSEQGSFDLFKDVVDDIAQYDSDNVIEICYYLTSVYEEGDARSVLIQMVQSLQYARNRVDVISESQAIEFSASTNKLDNLKTQAADYATLIVNELDPDDFGFIEASVDLITQNGILIICNRHPFSIVSAPDDDNIHVLINTSLGEWNAKLLEHFVTLTASAYESSVSHEIGNEGAASDSDLEPKLRSIPHIIMKGPYGVPAQDYKKYDIVLLIGFGLGATLNFSILQDLLNNLQESRTQGIERKKGPHKSYFYWVTSHQSSFDVFKSVFDEIAEYDSDNVIEMNNYLTSVYEEGDARSALIQIVQSLQHAKNGLDVISGTRVVQL</sequence>
<evidence type="ECO:0000259" key="6">
    <source>
        <dbReference type="PROSITE" id="PS50222"/>
    </source>
</evidence>
<keyword evidence="2" id="KW-0274">FAD</keyword>
<name>A0A803KS53_CHEQI</name>
<dbReference type="Pfam" id="PF08414">
    <property type="entry name" value="NADPH_Ox"/>
    <property type="match status" value="1"/>
</dbReference>
<reference evidence="7" key="2">
    <citation type="submission" date="2021-03" db="UniProtKB">
        <authorList>
            <consortium name="EnsemblPlants"/>
        </authorList>
    </citation>
    <scope>IDENTIFICATION</scope>
</reference>
<dbReference type="GO" id="GO:0004601">
    <property type="term" value="F:peroxidase activity"/>
    <property type="evidence" value="ECO:0007669"/>
    <property type="project" value="InterPro"/>
</dbReference>
<keyword evidence="3" id="KW-0106">Calcium</keyword>
<dbReference type="Gene3D" id="3.40.50.80">
    <property type="entry name" value="Nucleotide-binding domain of ferredoxin-NADP reductase (FNR) module"/>
    <property type="match status" value="2"/>
</dbReference>
<dbReference type="InterPro" id="IPR011992">
    <property type="entry name" value="EF-hand-dom_pair"/>
</dbReference>
<dbReference type="GO" id="GO:0005886">
    <property type="term" value="C:plasma membrane"/>
    <property type="evidence" value="ECO:0007669"/>
    <property type="project" value="TreeGrafter"/>
</dbReference>
<dbReference type="InterPro" id="IPR050369">
    <property type="entry name" value="RBOH/FRE"/>
</dbReference>
<reference evidence="7" key="1">
    <citation type="journal article" date="2017" name="Nature">
        <title>The genome of Chenopodium quinoa.</title>
        <authorList>
            <person name="Jarvis D.E."/>
            <person name="Ho Y.S."/>
            <person name="Lightfoot D.J."/>
            <person name="Schmoeckel S.M."/>
            <person name="Li B."/>
            <person name="Borm T.J.A."/>
            <person name="Ohyanagi H."/>
            <person name="Mineta K."/>
            <person name="Michell C.T."/>
            <person name="Saber N."/>
            <person name="Kharbatia N.M."/>
            <person name="Rupper R.R."/>
            <person name="Sharp A.R."/>
            <person name="Dally N."/>
            <person name="Boughton B.A."/>
            <person name="Woo Y.H."/>
            <person name="Gao G."/>
            <person name="Schijlen E.G.W.M."/>
            <person name="Guo X."/>
            <person name="Momin A.A."/>
            <person name="Negrao S."/>
            <person name="Al-Babili S."/>
            <person name="Gehring C."/>
            <person name="Roessner U."/>
            <person name="Jung C."/>
            <person name="Murphy K."/>
            <person name="Arold S.T."/>
            <person name="Gojobori T."/>
            <person name="van der Linden C.G."/>
            <person name="van Loo E.N."/>
            <person name="Jellen E.N."/>
            <person name="Maughan P.J."/>
            <person name="Tester M."/>
        </authorList>
    </citation>
    <scope>NUCLEOTIDE SEQUENCE [LARGE SCALE GENOMIC DNA]</scope>
    <source>
        <strain evidence="7">cv. PI 614886</strain>
    </source>
</reference>
<dbReference type="InterPro" id="IPR013121">
    <property type="entry name" value="Fe_red_NAD-bd_6"/>
</dbReference>
<keyword evidence="8" id="KW-1185">Reference proteome</keyword>
<evidence type="ECO:0000256" key="4">
    <source>
        <dbReference type="ARBA" id="ARBA00022857"/>
    </source>
</evidence>
<dbReference type="InterPro" id="IPR039261">
    <property type="entry name" value="FNR_nucleotide-bd"/>
</dbReference>
<organism evidence="7 8">
    <name type="scientific">Chenopodium quinoa</name>
    <name type="common">Quinoa</name>
    <dbReference type="NCBI Taxonomy" id="63459"/>
    <lineage>
        <taxon>Eukaryota</taxon>
        <taxon>Viridiplantae</taxon>
        <taxon>Streptophyta</taxon>
        <taxon>Embryophyta</taxon>
        <taxon>Tracheophyta</taxon>
        <taxon>Spermatophyta</taxon>
        <taxon>Magnoliopsida</taxon>
        <taxon>eudicotyledons</taxon>
        <taxon>Gunneridae</taxon>
        <taxon>Pentapetalae</taxon>
        <taxon>Caryophyllales</taxon>
        <taxon>Chenopodiaceae</taxon>
        <taxon>Chenopodioideae</taxon>
        <taxon>Atripliceae</taxon>
        <taxon>Chenopodium</taxon>
    </lineage>
</organism>
<dbReference type="GO" id="GO:0005509">
    <property type="term" value="F:calcium ion binding"/>
    <property type="evidence" value="ECO:0007669"/>
    <property type="project" value="InterPro"/>
</dbReference>
<dbReference type="Gramene" id="AUR62001860-RA">
    <property type="protein sequence ID" value="AUR62001860-RA:cds"/>
    <property type="gene ID" value="AUR62001860"/>
</dbReference>
<protein>
    <recommendedName>
        <fullName evidence="6">EF-hand domain-containing protein</fullName>
    </recommendedName>
</protein>
<dbReference type="PROSITE" id="PS00018">
    <property type="entry name" value="EF_HAND_1"/>
    <property type="match status" value="1"/>
</dbReference>
<keyword evidence="4" id="KW-0521">NADP</keyword>
<dbReference type="SUPFAM" id="SSF47473">
    <property type="entry name" value="EF-hand"/>
    <property type="match status" value="1"/>
</dbReference>
<feature type="domain" description="EF-hand" evidence="6">
    <location>
        <begin position="43"/>
        <end position="78"/>
    </location>
</feature>
<accession>A0A803KS53</accession>
<dbReference type="CDD" id="cd06186">
    <property type="entry name" value="NOX_Duox_like_FAD_NADP"/>
    <property type="match status" value="1"/>
</dbReference>
<dbReference type="PANTHER" id="PTHR11972:SF54">
    <property type="entry name" value="RESPIRATORY BURST OXIDASE HOMOLOG PROTEIN J-RELATED"/>
    <property type="match status" value="1"/>
</dbReference>
<dbReference type="AlphaFoldDB" id="A0A803KS53"/>
<keyword evidence="5" id="KW-0560">Oxidoreductase</keyword>